<comment type="caution">
    <text evidence="2">The sequence shown here is derived from an EMBL/GenBank/DDBJ whole genome shotgun (WGS) entry which is preliminary data.</text>
</comment>
<protein>
    <recommendedName>
        <fullName evidence="1">CHK kinase-like domain-containing protein</fullName>
    </recommendedName>
</protein>
<dbReference type="SUPFAM" id="SSF56112">
    <property type="entry name" value="Protein kinase-like (PK-like)"/>
    <property type="match status" value="1"/>
</dbReference>
<proteinExistence type="predicted"/>
<dbReference type="EMBL" id="JOJR01000151">
    <property type="protein sequence ID" value="RCN43600.1"/>
    <property type="molecule type" value="Genomic_DNA"/>
</dbReference>
<dbReference type="OrthoDB" id="5915577at2759"/>
<organism evidence="2 3">
    <name type="scientific">Ancylostoma caninum</name>
    <name type="common">Dog hookworm</name>
    <dbReference type="NCBI Taxonomy" id="29170"/>
    <lineage>
        <taxon>Eukaryota</taxon>
        <taxon>Metazoa</taxon>
        <taxon>Ecdysozoa</taxon>
        <taxon>Nematoda</taxon>
        <taxon>Chromadorea</taxon>
        <taxon>Rhabditida</taxon>
        <taxon>Rhabditina</taxon>
        <taxon>Rhabditomorpha</taxon>
        <taxon>Strongyloidea</taxon>
        <taxon>Ancylostomatidae</taxon>
        <taxon>Ancylostomatinae</taxon>
        <taxon>Ancylostoma</taxon>
    </lineage>
</organism>
<dbReference type="SMART" id="SM00587">
    <property type="entry name" value="CHK"/>
    <property type="match status" value="1"/>
</dbReference>
<dbReference type="InterPro" id="IPR015897">
    <property type="entry name" value="CHK_kinase-like"/>
</dbReference>
<gene>
    <name evidence="2" type="ORF">ANCCAN_10371</name>
</gene>
<dbReference type="AlphaFoldDB" id="A0A368GKL9"/>
<dbReference type="PANTHER" id="PTHR23020:SF8">
    <property type="entry name" value="CHK KINASE-LIKE DOMAIN-CONTAINING PROTEIN"/>
    <property type="match status" value="1"/>
</dbReference>
<evidence type="ECO:0000313" key="2">
    <source>
        <dbReference type="EMBL" id="RCN43600.1"/>
    </source>
</evidence>
<sequence length="200" mass="23332">MEYLDNIKAVHIFENVPLDSIKQILHATAVLEALSLRFTQEERDCFSEKPFTEIFGEFFQDTMLKSLVEMLRKFGNEELTDKADEIENILPDLLDLESAERLPDKIGMQRVLCHGDLWSMNILWRENEKHLDLAALIDYQTAHMGCPASDLIRVFSSCLSGKDRRMHWEKLVEEFYGYLEEEVGDAEMPYTLEQVVSFFK</sequence>
<keyword evidence="3" id="KW-1185">Reference proteome</keyword>
<dbReference type="InterPro" id="IPR012877">
    <property type="entry name" value="Dhs-27"/>
</dbReference>
<dbReference type="InterPro" id="IPR011009">
    <property type="entry name" value="Kinase-like_dom_sf"/>
</dbReference>
<accession>A0A368GKL9</accession>
<name>A0A368GKL9_ANCCA</name>
<dbReference type="Proteomes" id="UP000252519">
    <property type="component" value="Unassembled WGS sequence"/>
</dbReference>
<dbReference type="InterPro" id="IPR052961">
    <property type="entry name" value="Oxido-Kinase-like_Enzymes"/>
</dbReference>
<reference evidence="2 3" key="1">
    <citation type="submission" date="2014-10" db="EMBL/GenBank/DDBJ databases">
        <title>Draft genome of the hookworm Ancylostoma caninum.</title>
        <authorList>
            <person name="Mitreva M."/>
        </authorList>
    </citation>
    <scope>NUCLEOTIDE SEQUENCE [LARGE SCALE GENOMIC DNA]</scope>
    <source>
        <strain evidence="2 3">Baltimore</strain>
    </source>
</reference>
<dbReference type="PANTHER" id="PTHR23020">
    <property type="entry name" value="UNCHARACTERIZED NUCLEAR HORMONE RECEPTOR-RELATED"/>
    <property type="match status" value="1"/>
</dbReference>
<dbReference type="Pfam" id="PF07914">
    <property type="entry name" value="DUF1679"/>
    <property type="match status" value="1"/>
</dbReference>
<dbReference type="Gene3D" id="3.90.1200.10">
    <property type="match status" value="1"/>
</dbReference>
<evidence type="ECO:0000259" key="1">
    <source>
        <dbReference type="SMART" id="SM00587"/>
    </source>
</evidence>
<evidence type="ECO:0000313" key="3">
    <source>
        <dbReference type="Proteomes" id="UP000252519"/>
    </source>
</evidence>
<feature type="domain" description="CHK kinase-like" evidence="1">
    <location>
        <begin position="1"/>
        <end position="185"/>
    </location>
</feature>